<feature type="region of interest" description="Disordered" evidence="1">
    <location>
        <begin position="122"/>
        <end position="145"/>
    </location>
</feature>
<feature type="compositionally biased region" description="Low complexity" evidence="1">
    <location>
        <begin position="365"/>
        <end position="380"/>
    </location>
</feature>
<evidence type="ECO:0000313" key="3">
    <source>
        <dbReference type="Proteomes" id="UP000593567"/>
    </source>
</evidence>
<protein>
    <submittedName>
        <fullName evidence="2">Uncharacterized protein</fullName>
    </submittedName>
</protein>
<reference evidence="2" key="1">
    <citation type="submission" date="2020-06" db="EMBL/GenBank/DDBJ databases">
        <title>Draft genome of Bugula neritina, a colonial animal packing powerful symbionts and potential medicines.</title>
        <authorList>
            <person name="Rayko M."/>
        </authorList>
    </citation>
    <scope>NUCLEOTIDE SEQUENCE [LARGE SCALE GENOMIC DNA]</scope>
    <source>
        <strain evidence="2">Kwan_BN1</strain>
    </source>
</reference>
<proteinExistence type="predicted"/>
<dbReference type="AlphaFoldDB" id="A0A7J7JV72"/>
<gene>
    <name evidence="2" type="ORF">EB796_012487</name>
</gene>
<name>A0A7J7JV72_BUGNE</name>
<keyword evidence="3" id="KW-1185">Reference proteome</keyword>
<organism evidence="2 3">
    <name type="scientific">Bugula neritina</name>
    <name type="common">Brown bryozoan</name>
    <name type="synonym">Sertularia neritina</name>
    <dbReference type="NCBI Taxonomy" id="10212"/>
    <lineage>
        <taxon>Eukaryota</taxon>
        <taxon>Metazoa</taxon>
        <taxon>Spiralia</taxon>
        <taxon>Lophotrochozoa</taxon>
        <taxon>Bryozoa</taxon>
        <taxon>Gymnolaemata</taxon>
        <taxon>Cheilostomatida</taxon>
        <taxon>Flustrina</taxon>
        <taxon>Buguloidea</taxon>
        <taxon>Bugulidae</taxon>
        <taxon>Bugula</taxon>
    </lineage>
</organism>
<feature type="compositionally biased region" description="Basic and acidic residues" evidence="1">
    <location>
        <begin position="404"/>
        <end position="415"/>
    </location>
</feature>
<feature type="compositionally biased region" description="Low complexity" evidence="1">
    <location>
        <begin position="387"/>
        <end position="397"/>
    </location>
</feature>
<evidence type="ECO:0000256" key="1">
    <source>
        <dbReference type="SAM" id="MobiDB-lite"/>
    </source>
</evidence>
<feature type="region of interest" description="Disordered" evidence="1">
    <location>
        <begin position="348"/>
        <end position="448"/>
    </location>
</feature>
<comment type="caution">
    <text evidence="2">The sequence shown here is derived from an EMBL/GenBank/DDBJ whole genome shotgun (WGS) entry which is preliminary data.</text>
</comment>
<dbReference type="EMBL" id="VXIV02001846">
    <property type="protein sequence ID" value="KAF6029208.1"/>
    <property type="molecule type" value="Genomic_DNA"/>
</dbReference>
<dbReference type="Proteomes" id="UP000593567">
    <property type="component" value="Unassembled WGS sequence"/>
</dbReference>
<sequence length="457" mass="50985">MSCSNQPFVVDDGGSTDTVALPSVLHLSLKVLAVIFNHQAGSDTMPRKGSGILYKRFGKSSFSKDSNNKGFQNGALVIDNVEREIEERRQRKLQAAEEVRKTEGYAKILKLQQEYREQLEKQEKREREIGDEPINSSEDLDSEGWESEYPPTYNFHLNSKLSWVNSITSSLNSSFTSQTKLIADPTRSGGNSPGVDVLEMEVEGRIKTEQLMAKVNEALNAIKQNESTVYSREIMQDKEQQLTFATSQLETTFKKNPNLTSNLSLLRVDQDKELDASLSSMVDQSGIRIPYAVIQSRTELFKVTDQSKEGALNLVDQPQTAVSDLISLENSNDIVEFINNIIEESQQEVADSSLSPTSETEEENNTATPSVADSSLSPTSETEEENNTSTPSVTSSELQTLEQVMKDQKEIRETGDNSYISEGQGETAEGQVWGERMKSRQNNTKKESKKIKCCKIC</sequence>
<accession>A0A7J7JV72</accession>
<evidence type="ECO:0000313" key="2">
    <source>
        <dbReference type="EMBL" id="KAF6029208.1"/>
    </source>
</evidence>